<comment type="caution">
    <text evidence="1">The sequence shown here is derived from an EMBL/GenBank/DDBJ whole genome shotgun (WGS) entry which is preliminary data.</text>
</comment>
<dbReference type="Proteomes" id="UP001371456">
    <property type="component" value="Unassembled WGS sequence"/>
</dbReference>
<proteinExistence type="predicted"/>
<organism evidence="1 2">
    <name type="scientific">Solanum bulbocastanum</name>
    <name type="common">Wild potato</name>
    <dbReference type="NCBI Taxonomy" id="147425"/>
    <lineage>
        <taxon>Eukaryota</taxon>
        <taxon>Viridiplantae</taxon>
        <taxon>Streptophyta</taxon>
        <taxon>Embryophyta</taxon>
        <taxon>Tracheophyta</taxon>
        <taxon>Spermatophyta</taxon>
        <taxon>Magnoliopsida</taxon>
        <taxon>eudicotyledons</taxon>
        <taxon>Gunneridae</taxon>
        <taxon>Pentapetalae</taxon>
        <taxon>asterids</taxon>
        <taxon>lamiids</taxon>
        <taxon>Solanales</taxon>
        <taxon>Solanaceae</taxon>
        <taxon>Solanoideae</taxon>
        <taxon>Solaneae</taxon>
        <taxon>Solanum</taxon>
    </lineage>
</organism>
<dbReference type="AlphaFoldDB" id="A0AAN8YGY5"/>
<gene>
    <name evidence="1" type="ORF">RDI58_011063</name>
</gene>
<protein>
    <submittedName>
        <fullName evidence="1">Uncharacterized protein</fullName>
    </submittedName>
</protein>
<keyword evidence="2" id="KW-1185">Reference proteome</keyword>
<name>A0AAN8YGY5_SOLBU</name>
<sequence>MDKLLAFMGATVGRCGGAATKDQLLLQ</sequence>
<reference evidence="1 2" key="1">
    <citation type="submission" date="2024-02" db="EMBL/GenBank/DDBJ databases">
        <title>de novo genome assembly of Solanum bulbocastanum strain 11H21.</title>
        <authorList>
            <person name="Hosaka A.J."/>
        </authorList>
    </citation>
    <scope>NUCLEOTIDE SEQUENCE [LARGE SCALE GENOMIC DNA]</scope>
    <source>
        <tissue evidence="1">Young leaves</tissue>
    </source>
</reference>
<evidence type="ECO:0000313" key="1">
    <source>
        <dbReference type="EMBL" id="KAK6791982.1"/>
    </source>
</evidence>
<dbReference type="EMBL" id="JBANQN010000004">
    <property type="protein sequence ID" value="KAK6791982.1"/>
    <property type="molecule type" value="Genomic_DNA"/>
</dbReference>
<evidence type="ECO:0000313" key="2">
    <source>
        <dbReference type="Proteomes" id="UP001371456"/>
    </source>
</evidence>
<accession>A0AAN8YGY5</accession>